<evidence type="ECO:0000313" key="1">
    <source>
        <dbReference type="EMBL" id="MDQ8196186.1"/>
    </source>
</evidence>
<comment type="caution">
    <text evidence="1">The sequence shown here is derived from an EMBL/GenBank/DDBJ whole genome shotgun (WGS) entry which is preliminary data.</text>
</comment>
<protein>
    <submittedName>
        <fullName evidence="1">Uncharacterized protein</fullName>
    </submittedName>
</protein>
<accession>A0ABU1AN07</accession>
<dbReference type="Proteomes" id="UP001243717">
    <property type="component" value="Unassembled WGS sequence"/>
</dbReference>
<name>A0ABU1AN07_9BACT</name>
<reference evidence="1 2" key="1">
    <citation type="submission" date="2023-04" db="EMBL/GenBank/DDBJ databases">
        <title>A novel bacteria isolated from coastal sediment.</title>
        <authorList>
            <person name="Liu X.-J."/>
            <person name="Du Z.-J."/>
        </authorList>
    </citation>
    <scope>NUCLEOTIDE SEQUENCE [LARGE SCALE GENOMIC DNA]</scope>
    <source>
        <strain evidence="1 2">SDUM461004</strain>
    </source>
</reference>
<gene>
    <name evidence="1" type="ORF">QEH59_17255</name>
</gene>
<dbReference type="RefSeq" id="WP_308986622.1">
    <property type="nucleotide sequence ID" value="NZ_JARXIC010000051.1"/>
</dbReference>
<organism evidence="1 2">
    <name type="scientific">Thalassobacterium sedimentorum</name>
    <dbReference type="NCBI Taxonomy" id="3041258"/>
    <lineage>
        <taxon>Bacteria</taxon>
        <taxon>Pseudomonadati</taxon>
        <taxon>Verrucomicrobiota</taxon>
        <taxon>Opitutia</taxon>
        <taxon>Puniceicoccales</taxon>
        <taxon>Coraliomargaritaceae</taxon>
        <taxon>Thalassobacterium</taxon>
    </lineage>
</organism>
<sequence>MRFKRLFLIPLIVVIQSLILHAQDEPVLHMSISTFSWSDPMTDLYWMSEGQALELKALPLVRSGPFRYVGSKDLLIYRGKPQLSEDGVAPKPVGRVELPSQGGRALLILMSPEGPGGRIIGHIVPEQEGDFPAGSCRFINLTQSAVNIAAALDDELFILTPGQTNTVMEFANEDSGGFKLRFAYQKAGGEWDKFYTGRWTQNPNLRTLFIITENPLGHFILRRISDRPRNL</sequence>
<dbReference type="EMBL" id="JARXIC010000051">
    <property type="protein sequence ID" value="MDQ8196186.1"/>
    <property type="molecule type" value="Genomic_DNA"/>
</dbReference>
<keyword evidence="2" id="KW-1185">Reference proteome</keyword>
<proteinExistence type="predicted"/>
<evidence type="ECO:0000313" key="2">
    <source>
        <dbReference type="Proteomes" id="UP001243717"/>
    </source>
</evidence>